<dbReference type="EMBL" id="JAXOVC010000014">
    <property type="protein sequence ID" value="KAK4494477.1"/>
    <property type="molecule type" value="Genomic_DNA"/>
</dbReference>
<dbReference type="Proteomes" id="UP001305779">
    <property type="component" value="Unassembled WGS sequence"/>
</dbReference>
<keyword evidence="2" id="KW-1185">Reference proteome</keyword>
<evidence type="ECO:0000313" key="2">
    <source>
        <dbReference type="Proteomes" id="UP001305779"/>
    </source>
</evidence>
<sequence length="72" mass="7674">MADQVNGQAITNVVTENDFGPEIGTSANSPYDCCVAAFTIPSGNPTIWAFYAQNGNDNCFIETEDSCPTVHV</sequence>
<evidence type="ECO:0000313" key="1">
    <source>
        <dbReference type="EMBL" id="KAK4494477.1"/>
    </source>
</evidence>
<gene>
    <name evidence="1" type="ORF">PRZ48_014775</name>
</gene>
<proteinExistence type="predicted"/>
<name>A0ABR0DZB1_ZASCE</name>
<organism evidence="1 2">
    <name type="scientific">Zasmidium cellare</name>
    <name type="common">Wine cellar mold</name>
    <name type="synonym">Racodium cellare</name>
    <dbReference type="NCBI Taxonomy" id="395010"/>
    <lineage>
        <taxon>Eukaryota</taxon>
        <taxon>Fungi</taxon>
        <taxon>Dikarya</taxon>
        <taxon>Ascomycota</taxon>
        <taxon>Pezizomycotina</taxon>
        <taxon>Dothideomycetes</taxon>
        <taxon>Dothideomycetidae</taxon>
        <taxon>Mycosphaerellales</taxon>
        <taxon>Mycosphaerellaceae</taxon>
        <taxon>Zasmidium</taxon>
    </lineage>
</organism>
<comment type="caution">
    <text evidence="1">The sequence shown here is derived from an EMBL/GenBank/DDBJ whole genome shotgun (WGS) entry which is preliminary data.</text>
</comment>
<protein>
    <submittedName>
        <fullName evidence="1">Uncharacterized protein</fullName>
    </submittedName>
</protein>
<reference evidence="1 2" key="1">
    <citation type="journal article" date="2023" name="G3 (Bethesda)">
        <title>A chromosome-level genome assembly of Zasmidium syzygii isolated from banana leaves.</title>
        <authorList>
            <person name="van Westerhoven A.C."/>
            <person name="Mehrabi R."/>
            <person name="Talebi R."/>
            <person name="Steentjes M.B.F."/>
            <person name="Corcolon B."/>
            <person name="Chong P.A."/>
            <person name="Kema G.H.J."/>
            <person name="Seidl M.F."/>
        </authorList>
    </citation>
    <scope>NUCLEOTIDE SEQUENCE [LARGE SCALE GENOMIC DNA]</scope>
    <source>
        <strain evidence="1 2">P124</strain>
    </source>
</reference>
<accession>A0ABR0DZB1</accession>